<feature type="transmembrane region" description="Helical" evidence="1">
    <location>
        <begin position="256"/>
        <end position="276"/>
    </location>
</feature>
<evidence type="ECO:0008006" key="4">
    <source>
        <dbReference type="Google" id="ProtNLM"/>
    </source>
</evidence>
<dbReference type="Proteomes" id="UP001430290">
    <property type="component" value="Unassembled WGS sequence"/>
</dbReference>
<proteinExistence type="predicted"/>
<keyword evidence="3" id="KW-1185">Reference proteome</keyword>
<protein>
    <recommendedName>
        <fullName evidence="4">ABC transporter permease</fullName>
    </recommendedName>
</protein>
<organism evidence="2 3">
    <name type="scientific">Thermomonas beijingensis</name>
    <dbReference type="NCBI Taxonomy" id="2872701"/>
    <lineage>
        <taxon>Bacteria</taxon>
        <taxon>Pseudomonadati</taxon>
        <taxon>Pseudomonadota</taxon>
        <taxon>Gammaproteobacteria</taxon>
        <taxon>Lysobacterales</taxon>
        <taxon>Lysobacteraceae</taxon>
        <taxon>Thermomonas</taxon>
    </lineage>
</organism>
<gene>
    <name evidence="2" type="ORF">K7B09_09555</name>
</gene>
<dbReference type="EMBL" id="JAIQDJ010000005">
    <property type="protein sequence ID" value="MBZ4186567.1"/>
    <property type="molecule type" value="Genomic_DNA"/>
</dbReference>
<feature type="transmembrane region" description="Helical" evidence="1">
    <location>
        <begin position="120"/>
        <end position="141"/>
    </location>
</feature>
<accession>A0ABS7TFC6</accession>
<keyword evidence="1" id="KW-1133">Transmembrane helix</keyword>
<evidence type="ECO:0000313" key="3">
    <source>
        <dbReference type="Proteomes" id="UP001430290"/>
    </source>
</evidence>
<dbReference type="RefSeq" id="WP_223629244.1">
    <property type="nucleotide sequence ID" value="NZ_JAIQDJ010000005.1"/>
</dbReference>
<keyword evidence="1" id="KW-0472">Membrane</keyword>
<evidence type="ECO:0000256" key="1">
    <source>
        <dbReference type="SAM" id="Phobius"/>
    </source>
</evidence>
<feature type="transmembrane region" description="Helical" evidence="1">
    <location>
        <begin position="35"/>
        <end position="56"/>
    </location>
</feature>
<name>A0ABS7TFC6_9GAMM</name>
<feature type="transmembrane region" description="Helical" evidence="1">
    <location>
        <begin position="187"/>
        <end position="204"/>
    </location>
</feature>
<evidence type="ECO:0000313" key="2">
    <source>
        <dbReference type="EMBL" id="MBZ4186567.1"/>
    </source>
</evidence>
<keyword evidence="1" id="KW-0812">Transmembrane</keyword>
<sequence length="320" mass="35909">MSGLVVTVGQHGGDGVKEYFELQCRMVGRRFRDAGLAPLLACVVLGLAFVGFSIVLFRKTEFAEYVYVCSVLMLVGRLSESRRSEFLEICFGDAGLRKVRVVENLVCSSPFIVFLLCRQFFLMVVVLLVAVVILALVRFRARLDFVIWTPFSKKPFEFSTGFRNTFYLILMAYALAFVAVSAGNFNLGVFAMLLVFAIVSSYYTKLENEYYVWTYGVNARGFLLGKMKMAMLFSSSLALPVALLLTVFFHRDIGMISLFFLAGLAFLVCVIVSKYSAYPNEMNIAQGIPLGLCLWFPPLLLVLVPCLFWKSEKRLGGLLK</sequence>
<feature type="transmembrane region" description="Helical" evidence="1">
    <location>
        <begin position="229"/>
        <end position="249"/>
    </location>
</feature>
<reference evidence="2" key="1">
    <citation type="submission" date="2021-09" db="EMBL/GenBank/DDBJ databases">
        <authorList>
            <person name="Wu T."/>
            <person name="Guo S.Z."/>
        </authorList>
    </citation>
    <scope>NUCLEOTIDE SEQUENCE</scope>
    <source>
        <strain evidence="2">RSS-23</strain>
    </source>
</reference>
<feature type="transmembrane region" description="Helical" evidence="1">
    <location>
        <begin position="288"/>
        <end position="309"/>
    </location>
</feature>
<feature type="transmembrane region" description="Helical" evidence="1">
    <location>
        <begin position="161"/>
        <end position="180"/>
    </location>
</feature>
<comment type="caution">
    <text evidence="2">The sequence shown here is derived from an EMBL/GenBank/DDBJ whole genome shotgun (WGS) entry which is preliminary data.</text>
</comment>